<dbReference type="InterPro" id="IPR041457">
    <property type="entry name" value="CxC2_KDZ-assoc"/>
</dbReference>
<feature type="domain" description="CxC2-like cysteine cluster KDZ transposase-associated" evidence="1">
    <location>
        <begin position="23"/>
        <end position="109"/>
    </location>
</feature>
<proteinExistence type="predicted"/>
<sequence>MDAWALHVLPEYWNGTFFKRKSLKALGLKIQLEHPYGYSFPTSEPAHDKFVLIDVTGIHEITLSFCRCDSRVGHEHQLLRACWWPATAKDPQTCTTFTMIQLFQLLNFKDTADDEARGKGTCPTGIAGTAQGELVLNCCACPQPGINLPASWDTINWAEMPEDLRYKYFLFIAQDCNVQLINRNISSEAKDPILHDGMGHFVNYAKHSAWLCDHVSEEEISTCSGFQAMFLANRKRVKGLRTPRNGGGPAVVAVDGPSRIFARGLSAQRYGAEVGHGPRVLHPAYVQLDVRRVPRTRNSNDCSELAGPSRNFVTDSTYISDDNLGCSRMRSYNAQAVHGLRSDVAIRTTTWGAHAYEAIAGPRLNIESQHTNVSKKLEERFMWIYGLSDGGTYNIEARLTTCVESRDDVLDMYHVGVTEMPESRYLDRVGQHQSIGQSNQSWCEWSVVEDEVSDNYLYVEFCGTKYIDKRHISAESKGHNPGLSP</sequence>
<evidence type="ECO:0000313" key="2">
    <source>
        <dbReference type="EMBL" id="KAJ7645328.1"/>
    </source>
</evidence>
<dbReference type="AlphaFoldDB" id="A0AAD7FYW9"/>
<evidence type="ECO:0000313" key="3">
    <source>
        <dbReference type="Proteomes" id="UP001221757"/>
    </source>
</evidence>
<reference evidence="2" key="1">
    <citation type="submission" date="2023-03" db="EMBL/GenBank/DDBJ databases">
        <title>Massive genome expansion in bonnet fungi (Mycena s.s.) driven by repeated elements and novel gene families across ecological guilds.</title>
        <authorList>
            <consortium name="Lawrence Berkeley National Laboratory"/>
            <person name="Harder C.B."/>
            <person name="Miyauchi S."/>
            <person name="Viragh M."/>
            <person name="Kuo A."/>
            <person name="Thoen E."/>
            <person name="Andreopoulos B."/>
            <person name="Lu D."/>
            <person name="Skrede I."/>
            <person name="Drula E."/>
            <person name="Henrissat B."/>
            <person name="Morin E."/>
            <person name="Kohler A."/>
            <person name="Barry K."/>
            <person name="LaButti K."/>
            <person name="Morin E."/>
            <person name="Salamov A."/>
            <person name="Lipzen A."/>
            <person name="Mereny Z."/>
            <person name="Hegedus B."/>
            <person name="Baldrian P."/>
            <person name="Stursova M."/>
            <person name="Weitz H."/>
            <person name="Taylor A."/>
            <person name="Grigoriev I.V."/>
            <person name="Nagy L.G."/>
            <person name="Martin F."/>
            <person name="Kauserud H."/>
        </authorList>
    </citation>
    <scope>NUCLEOTIDE SEQUENCE</scope>
    <source>
        <strain evidence="2">CBHHK067</strain>
    </source>
</reference>
<dbReference type="Proteomes" id="UP001221757">
    <property type="component" value="Unassembled WGS sequence"/>
</dbReference>
<name>A0AAD7FYW9_MYCRO</name>
<evidence type="ECO:0000259" key="1">
    <source>
        <dbReference type="Pfam" id="PF18803"/>
    </source>
</evidence>
<comment type="caution">
    <text evidence="2">The sequence shown here is derived from an EMBL/GenBank/DDBJ whole genome shotgun (WGS) entry which is preliminary data.</text>
</comment>
<accession>A0AAD7FYW9</accession>
<dbReference type="EMBL" id="JARKIE010000401">
    <property type="protein sequence ID" value="KAJ7645328.1"/>
    <property type="molecule type" value="Genomic_DNA"/>
</dbReference>
<dbReference type="Pfam" id="PF18803">
    <property type="entry name" value="CxC2"/>
    <property type="match status" value="1"/>
</dbReference>
<keyword evidence="3" id="KW-1185">Reference proteome</keyword>
<organism evidence="2 3">
    <name type="scientific">Mycena rosella</name>
    <name type="common">Pink bonnet</name>
    <name type="synonym">Agaricus rosellus</name>
    <dbReference type="NCBI Taxonomy" id="1033263"/>
    <lineage>
        <taxon>Eukaryota</taxon>
        <taxon>Fungi</taxon>
        <taxon>Dikarya</taxon>
        <taxon>Basidiomycota</taxon>
        <taxon>Agaricomycotina</taxon>
        <taxon>Agaricomycetes</taxon>
        <taxon>Agaricomycetidae</taxon>
        <taxon>Agaricales</taxon>
        <taxon>Marasmiineae</taxon>
        <taxon>Mycenaceae</taxon>
        <taxon>Mycena</taxon>
    </lineage>
</organism>
<protein>
    <recommendedName>
        <fullName evidence="1">CxC2-like cysteine cluster KDZ transposase-associated domain-containing protein</fullName>
    </recommendedName>
</protein>
<gene>
    <name evidence="2" type="ORF">B0H17DRAFT_1148476</name>
</gene>